<comment type="caution">
    <text evidence="1">The sequence shown here is derived from an EMBL/GenBank/DDBJ whole genome shotgun (WGS) entry which is preliminary data.</text>
</comment>
<organism evidence="1">
    <name type="scientific">marine sediment metagenome</name>
    <dbReference type="NCBI Taxonomy" id="412755"/>
    <lineage>
        <taxon>unclassified sequences</taxon>
        <taxon>metagenomes</taxon>
        <taxon>ecological metagenomes</taxon>
    </lineage>
</organism>
<protein>
    <submittedName>
        <fullName evidence="1">Uncharacterized protein</fullName>
    </submittedName>
</protein>
<dbReference type="AlphaFoldDB" id="A0A0F9CQC8"/>
<accession>A0A0F9CQC8</accession>
<sequence>MIPYDCSDDIDPNDYVSPTRQTELVNLAPVYPFNAVRLAIREAVFTALEGE</sequence>
<reference evidence="1" key="1">
    <citation type="journal article" date="2015" name="Nature">
        <title>Complex archaea that bridge the gap between prokaryotes and eukaryotes.</title>
        <authorList>
            <person name="Spang A."/>
            <person name="Saw J.H."/>
            <person name="Jorgensen S.L."/>
            <person name="Zaremba-Niedzwiedzka K."/>
            <person name="Martijn J."/>
            <person name="Lind A.E."/>
            <person name="van Eijk R."/>
            <person name="Schleper C."/>
            <person name="Guy L."/>
            <person name="Ettema T.J."/>
        </authorList>
    </citation>
    <scope>NUCLEOTIDE SEQUENCE</scope>
</reference>
<dbReference type="EMBL" id="LAZR01035030">
    <property type="protein sequence ID" value="KKL28627.1"/>
    <property type="molecule type" value="Genomic_DNA"/>
</dbReference>
<evidence type="ECO:0000313" key="1">
    <source>
        <dbReference type="EMBL" id="KKL28627.1"/>
    </source>
</evidence>
<name>A0A0F9CQC8_9ZZZZ</name>
<proteinExistence type="predicted"/>
<gene>
    <name evidence="1" type="ORF">LCGC14_2373260</name>
</gene>